<keyword evidence="2" id="KW-0012">Acyltransferase</keyword>
<dbReference type="HOGENOM" id="CLU_013985_3_2_6"/>
<gene>
    <name evidence="4" type="ordered locus">Dd703_3935</name>
</gene>
<dbReference type="Gene3D" id="3.40.630.30">
    <property type="match status" value="1"/>
</dbReference>
<evidence type="ECO:0000256" key="2">
    <source>
        <dbReference type="ARBA" id="ARBA00023315"/>
    </source>
</evidence>
<dbReference type="EMBL" id="CP001654">
    <property type="protein sequence ID" value="ACS87688.1"/>
    <property type="molecule type" value="Genomic_DNA"/>
</dbReference>
<evidence type="ECO:0000259" key="3">
    <source>
        <dbReference type="PROSITE" id="PS51186"/>
    </source>
</evidence>
<dbReference type="CDD" id="cd04301">
    <property type="entry name" value="NAT_SF"/>
    <property type="match status" value="1"/>
</dbReference>
<dbReference type="SUPFAM" id="SSF55729">
    <property type="entry name" value="Acyl-CoA N-acyltransferases (Nat)"/>
    <property type="match status" value="1"/>
</dbReference>
<feature type="domain" description="N-acetyltransferase" evidence="3">
    <location>
        <begin position="1"/>
        <end position="158"/>
    </location>
</feature>
<name>C6C679_MUSP7</name>
<evidence type="ECO:0000256" key="1">
    <source>
        <dbReference type="ARBA" id="ARBA00022679"/>
    </source>
</evidence>
<accession>C6C679</accession>
<dbReference type="InterPro" id="IPR000182">
    <property type="entry name" value="GNAT_dom"/>
</dbReference>
<dbReference type="KEGG" id="dda:Dd703_3935"/>
<dbReference type="AlphaFoldDB" id="C6C679"/>
<dbReference type="PROSITE" id="PS51186">
    <property type="entry name" value="GNAT"/>
    <property type="match status" value="1"/>
</dbReference>
<reference evidence="4" key="1">
    <citation type="submission" date="2009-06" db="EMBL/GenBank/DDBJ databases">
        <title>Complete sequence of Dickeya dadantii Ech703.</title>
        <authorList>
            <consortium name="US DOE Joint Genome Institute"/>
            <person name="Lucas S."/>
            <person name="Copeland A."/>
            <person name="Lapidus A."/>
            <person name="Glavina del Rio T."/>
            <person name="Dalin E."/>
            <person name="Tice H."/>
            <person name="Bruce D."/>
            <person name="Goodwin L."/>
            <person name="Pitluck S."/>
            <person name="Chertkov O."/>
            <person name="Brettin T."/>
            <person name="Detter J.C."/>
            <person name="Han C."/>
            <person name="Larimer F."/>
            <person name="Land M."/>
            <person name="Hauser L."/>
            <person name="Kyrpides N."/>
            <person name="Mikhailova N."/>
            <person name="Balakrishnan V."/>
            <person name="Glasner J."/>
            <person name="Perna N.T."/>
        </authorList>
    </citation>
    <scope>NUCLEOTIDE SEQUENCE [LARGE SCALE GENOMIC DNA]</scope>
    <source>
        <strain evidence="4">Ech703</strain>
    </source>
</reference>
<protein>
    <submittedName>
        <fullName evidence="4">GCN5-related N-acetyltransferase</fullName>
    </submittedName>
</protein>
<dbReference type="STRING" id="579405.Dd703_3935"/>
<dbReference type="GO" id="GO:0016747">
    <property type="term" value="F:acyltransferase activity, transferring groups other than amino-acyl groups"/>
    <property type="evidence" value="ECO:0007669"/>
    <property type="project" value="InterPro"/>
</dbReference>
<organism evidence="4 5">
    <name type="scientific">Musicola paradisiaca (strain Ech703)</name>
    <name type="common">Dickeya paradisiaca</name>
    <name type="synonym">Dickeya dadantii</name>
    <dbReference type="NCBI Taxonomy" id="579405"/>
    <lineage>
        <taxon>Bacteria</taxon>
        <taxon>Pseudomonadati</taxon>
        <taxon>Pseudomonadota</taxon>
        <taxon>Gammaproteobacteria</taxon>
        <taxon>Enterobacterales</taxon>
        <taxon>Pectobacteriaceae</taxon>
        <taxon>Musicola</taxon>
    </lineage>
</organism>
<dbReference type="InterPro" id="IPR016181">
    <property type="entry name" value="Acyl_CoA_acyltransferase"/>
</dbReference>
<sequence length="158" mass="18383">MPLLAFTPQDYYRLPRWINTPELNMLWGGPTYDFPLTEAQIAAHLANPQFVPYLFKHHRQLVGFIEISRVEPRHCRLCRVFIDPAHRGRGLARVMLQEAIRQAAQRFGARVISLAVFTHNHAALHCYRSLGFKTYMVEQSTRQFDGHALELARMRLTL</sequence>
<dbReference type="eggNOG" id="COG1670">
    <property type="taxonomic scope" value="Bacteria"/>
</dbReference>
<evidence type="ECO:0000313" key="4">
    <source>
        <dbReference type="EMBL" id="ACS87688.1"/>
    </source>
</evidence>
<dbReference type="PANTHER" id="PTHR43877">
    <property type="entry name" value="AMINOALKYLPHOSPHONATE N-ACETYLTRANSFERASE-RELATED-RELATED"/>
    <property type="match status" value="1"/>
</dbReference>
<proteinExistence type="predicted"/>
<dbReference type="RefSeq" id="WP_015855580.1">
    <property type="nucleotide sequence ID" value="NC_012880.1"/>
</dbReference>
<dbReference type="Pfam" id="PF00583">
    <property type="entry name" value="Acetyltransf_1"/>
    <property type="match status" value="1"/>
</dbReference>
<keyword evidence="5" id="KW-1185">Reference proteome</keyword>
<dbReference type="InterPro" id="IPR050832">
    <property type="entry name" value="Bact_Acetyltransf"/>
</dbReference>
<dbReference type="PANTHER" id="PTHR43877:SF2">
    <property type="entry name" value="AMINOALKYLPHOSPHONATE N-ACETYLTRANSFERASE-RELATED"/>
    <property type="match status" value="1"/>
</dbReference>
<dbReference type="Proteomes" id="UP000002734">
    <property type="component" value="Chromosome"/>
</dbReference>
<keyword evidence="1" id="KW-0808">Transferase</keyword>
<evidence type="ECO:0000313" key="5">
    <source>
        <dbReference type="Proteomes" id="UP000002734"/>
    </source>
</evidence>